<dbReference type="Proteomes" id="UP000199013">
    <property type="component" value="Unassembled WGS sequence"/>
</dbReference>
<dbReference type="EMBL" id="FLUV01001755">
    <property type="protein sequence ID" value="SBW24515.1"/>
    <property type="molecule type" value="Genomic_DNA"/>
</dbReference>
<keyword evidence="2" id="KW-1185">Reference proteome</keyword>
<sequence length="51" mass="5508">MADIDPAFLDERVATLDDKLTGLLAEIEAVCVTWAIGLVDQVGNPPKPEEK</sequence>
<name>A0A1C3P3X1_9ACTN</name>
<reference evidence="2" key="1">
    <citation type="submission" date="2016-02" db="EMBL/GenBank/DDBJ databases">
        <authorList>
            <person name="Wibberg D."/>
        </authorList>
    </citation>
    <scope>NUCLEOTIDE SEQUENCE [LARGE SCALE GENOMIC DNA]</scope>
</reference>
<protein>
    <submittedName>
        <fullName evidence="1">Uncharacterized protein</fullName>
    </submittedName>
</protein>
<dbReference type="AlphaFoldDB" id="A0A1C3P3X1"/>
<evidence type="ECO:0000313" key="2">
    <source>
        <dbReference type="Proteomes" id="UP000199013"/>
    </source>
</evidence>
<organism evidence="1 2">
    <name type="scientific">Candidatus Protofrankia californiensis</name>
    <dbReference type="NCBI Taxonomy" id="1839754"/>
    <lineage>
        <taxon>Bacteria</taxon>
        <taxon>Bacillati</taxon>
        <taxon>Actinomycetota</taxon>
        <taxon>Actinomycetes</taxon>
        <taxon>Frankiales</taxon>
        <taxon>Frankiaceae</taxon>
        <taxon>Protofrankia</taxon>
    </lineage>
</organism>
<gene>
    <name evidence="1" type="ORF">FDG2_4190</name>
</gene>
<proteinExistence type="predicted"/>
<accession>A0A1C3P3X1</accession>
<evidence type="ECO:0000313" key="1">
    <source>
        <dbReference type="EMBL" id="SBW24515.1"/>
    </source>
</evidence>